<dbReference type="Proteomes" id="UP000503308">
    <property type="component" value="Chromosome"/>
</dbReference>
<dbReference type="EMBL" id="CP048788">
    <property type="protein sequence ID" value="QJF51863.1"/>
    <property type="molecule type" value="Genomic_DNA"/>
</dbReference>
<organism evidence="2 3">
    <name type="scientific">Roseobacter ponti</name>
    <dbReference type="NCBI Taxonomy" id="1891787"/>
    <lineage>
        <taxon>Bacteria</taxon>
        <taxon>Pseudomonadati</taxon>
        <taxon>Pseudomonadota</taxon>
        <taxon>Alphaproteobacteria</taxon>
        <taxon>Rhodobacterales</taxon>
        <taxon>Roseobacteraceae</taxon>
        <taxon>Roseobacter</taxon>
    </lineage>
</organism>
<dbReference type="AlphaFoldDB" id="A0A858SW34"/>
<sequence length="178" mass="20684">MAKRKRASDTGDEAVKKSVQELLEIRKEHEKKIGQVDKDIEETLQEEFHEVWEDRIRPALERFKETADELLHRFSDFEDDFRGYLRDREPDVKPGLLAEIYGDSLKNAFGAAKNKNGRKRRWSPEVKKKLLADFEKAKEKGQGAEYLKSHGLTYNHITNWKRSLLKAAQAAEGMTDKP</sequence>
<dbReference type="KEGG" id="rpon:G3256_12165"/>
<reference evidence="2 3" key="1">
    <citation type="submission" date="2020-02" db="EMBL/GenBank/DDBJ databases">
        <title>Genome sequence of Roseobacter ponti.</title>
        <authorList>
            <person name="Hollensteiner J."/>
            <person name="Schneider D."/>
            <person name="Poehlein A."/>
            <person name="Daniel R."/>
        </authorList>
    </citation>
    <scope>NUCLEOTIDE SEQUENCE [LARGE SCALE GENOMIC DNA]</scope>
    <source>
        <strain evidence="2 3">DSM 106830</strain>
    </source>
</reference>
<protein>
    <recommendedName>
        <fullName evidence="4">Transposase</fullName>
    </recommendedName>
</protein>
<name>A0A858SW34_9RHOB</name>
<evidence type="ECO:0000313" key="2">
    <source>
        <dbReference type="EMBL" id="QJF51863.1"/>
    </source>
</evidence>
<proteinExistence type="predicted"/>
<dbReference type="RefSeq" id="WP_169641081.1">
    <property type="nucleotide sequence ID" value="NZ_CP048788.1"/>
</dbReference>
<keyword evidence="3" id="KW-1185">Reference proteome</keyword>
<accession>A0A858SW34</accession>
<feature type="coiled-coil region" evidence="1">
    <location>
        <begin position="26"/>
        <end position="80"/>
    </location>
</feature>
<gene>
    <name evidence="2" type="ORF">G3256_12165</name>
</gene>
<evidence type="ECO:0008006" key="4">
    <source>
        <dbReference type="Google" id="ProtNLM"/>
    </source>
</evidence>
<keyword evidence="1" id="KW-0175">Coiled coil</keyword>
<evidence type="ECO:0000313" key="3">
    <source>
        <dbReference type="Proteomes" id="UP000503308"/>
    </source>
</evidence>
<evidence type="ECO:0000256" key="1">
    <source>
        <dbReference type="SAM" id="Coils"/>
    </source>
</evidence>